<evidence type="ECO:0000313" key="1">
    <source>
        <dbReference type="EMBL" id="RNI19647.1"/>
    </source>
</evidence>
<comment type="caution">
    <text evidence="1">The sequence shown here is derived from an EMBL/GenBank/DDBJ whole genome shotgun (WGS) entry which is preliminary data.</text>
</comment>
<dbReference type="SUPFAM" id="SSF109854">
    <property type="entry name" value="DinB/YfiT-like putative metalloenzymes"/>
    <property type="match status" value="1"/>
</dbReference>
<dbReference type="EMBL" id="RJJQ01000019">
    <property type="protein sequence ID" value="RNI19647.1"/>
    <property type="molecule type" value="Genomic_DNA"/>
</dbReference>
<proteinExistence type="predicted"/>
<keyword evidence="2" id="KW-1185">Reference proteome</keyword>
<dbReference type="InterPro" id="IPR034660">
    <property type="entry name" value="DinB/YfiT-like"/>
</dbReference>
<evidence type="ECO:0000313" key="2">
    <source>
        <dbReference type="Proteomes" id="UP000271678"/>
    </source>
</evidence>
<accession>A0A3M9M371</accession>
<dbReference type="RefSeq" id="WP_123272542.1">
    <property type="nucleotide sequence ID" value="NZ_RJJQ01000019.1"/>
</dbReference>
<name>A0A3M9M371_9MICO</name>
<dbReference type="Proteomes" id="UP000271678">
    <property type="component" value="Unassembled WGS sequence"/>
</dbReference>
<gene>
    <name evidence="1" type="ORF">EFY87_16240</name>
</gene>
<dbReference type="AlphaFoldDB" id="A0A3M9M371"/>
<organism evidence="1 2">
    <name type="scientific">Flexivirga caeni</name>
    <dbReference type="NCBI Taxonomy" id="2294115"/>
    <lineage>
        <taxon>Bacteria</taxon>
        <taxon>Bacillati</taxon>
        <taxon>Actinomycetota</taxon>
        <taxon>Actinomycetes</taxon>
        <taxon>Micrococcales</taxon>
        <taxon>Dermacoccaceae</taxon>
        <taxon>Flexivirga</taxon>
    </lineage>
</organism>
<dbReference type="OrthoDB" id="3822546at2"/>
<reference evidence="1 2" key="1">
    <citation type="submission" date="2018-11" db="EMBL/GenBank/DDBJ databases">
        <title>Draft genome of Simplicispira Flexivirga sp. BO-16.</title>
        <authorList>
            <person name="Im W.T."/>
        </authorList>
    </citation>
    <scope>NUCLEOTIDE SEQUENCE [LARGE SCALE GENOMIC DNA]</scope>
    <source>
        <strain evidence="1 2">BO-16</strain>
    </source>
</reference>
<protein>
    <submittedName>
        <fullName evidence="1">DinB family protein</fullName>
    </submittedName>
</protein>
<sequence length="191" mass="21510">MSSIWCASVRQGLDEVVELLARVVRDCPEELWRVPMWWVDPAEIIGETRDVEGRLVSEPAEREALVQKWSTPWSVAWHTLEVLDYDLAGELEAWAPPAPFTGSPHWRTFAGLREPWSKIEIGQYAEYCRRRVQDTLADLTEEQAAAPLPPGHRYGGRPYASIVTSLVGHTTAHATQIRQFVTASTPAHPTN</sequence>